<dbReference type="SUPFAM" id="SSF50249">
    <property type="entry name" value="Nucleic acid-binding proteins"/>
    <property type="match status" value="2"/>
</dbReference>
<organism evidence="9 10">
    <name type="scientific">Clonorchis sinensis</name>
    <name type="common">Chinese liver fluke</name>
    <dbReference type="NCBI Taxonomy" id="79923"/>
    <lineage>
        <taxon>Eukaryota</taxon>
        <taxon>Metazoa</taxon>
        <taxon>Spiralia</taxon>
        <taxon>Lophotrochozoa</taxon>
        <taxon>Platyhelminthes</taxon>
        <taxon>Trematoda</taxon>
        <taxon>Digenea</taxon>
        <taxon>Opisthorchiida</taxon>
        <taxon>Opisthorchiata</taxon>
        <taxon>Opisthorchiidae</taxon>
        <taxon>Clonorchis</taxon>
    </lineage>
</organism>
<dbReference type="PANTHER" id="PTHR14513">
    <property type="entry name" value="PROTECTION OF TELOMERES 1"/>
    <property type="match status" value="1"/>
</dbReference>
<sequence length="740" mass="82469">MHRLIVKEFRGECQGCGYGTVGFSATVFSGSTSDPLVPRPSKANCSFGDEELRRVRELREWFNSPGCPVEREPIVDHNDPSQSLQRTKPASLVKRLWCLQPEEFTSTEGQVVAIYRYPQRDRCCLLYVWDGAPPFSSSTTLPSFMRPPKGHMVRLSQNAHHDPKLCAITAHESSCPSVDDWSVPVFIYDEHASAPVLQNLKPGDIVRIHNLHVTLCRPLECDKDGCLRLLVHGGGHRFGRGLQLLRPGFSEGLSYTSTQNREARPDDSFSVTSLYGLSSNLQDGIKSRPFYLELKVERPAKALTVSELCAIPATYQQLETEKFGLSSTSLFNTNSSTSSTPPHVHWFPVTSDGANRRNRTVVMARLMARVLDIFPRTVDDLKNVSLLICSQCHSAIRVSCFDVGELPCSCHLSRTSAADGSEIFMLAPFVFLKVEDPTGQLIVCASFASAIALLMQSNSSSVQDRGWKQITNELLRPKTSDGSLLASLRAVHQLSFLLNQPVNLVLELSWLAVTSYTFPDQNQTSSGLWEILEFLNGDSVLQVKQIYTEKHCTSTSSILGIISRNFRHMRVRFFSSGNPGASSGVVVACFLDGVNKLLTDGEIPVKDRLCTITNHWFSLRSGSHNFLFDDLPLAYVVVCRTVDAGNQRKEIHTLIRTKLRKHNTVLLDYPGKRLGPFLLLNRAKTDTVVELIIIVESPVERLKLHAVYGLRELVEFYESLANDQRVWVAASREAGSVRDG</sequence>
<dbReference type="GO" id="GO:0000783">
    <property type="term" value="C:nuclear telomere cap complex"/>
    <property type="evidence" value="ECO:0007669"/>
    <property type="project" value="TreeGrafter"/>
</dbReference>
<dbReference type="GO" id="GO:0032210">
    <property type="term" value="P:regulation of telomere maintenance via telomerase"/>
    <property type="evidence" value="ECO:0007669"/>
    <property type="project" value="TreeGrafter"/>
</dbReference>
<evidence type="ECO:0000313" key="9">
    <source>
        <dbReference type="EMBL" id="GAA30396.2"/>
    </source>
</evidence>
<evidence type="ECO:0000256" key="7">
    <source>
        <dbReference type="ARBA" id="ARBA00023242"/>
    </source>
</evidence>
<evidence type="ECO:0000256" key="6">
    <source>
        <dbReference type="ARBA" id="ARBA00023125"/>
    </source>
</evidence>
<gene>
    <name evidence="9" type="ORF">CLF_111831</name>
</gene>
<dbReference type="AlphaFoldDB" id="H2KVB9"/>
<evidence type="ECO:0000256" key="3">
    <source>
        <dbReference type="ARBA" id="ARBA00008442"/>
    </source>
</evidence>
<keyword evidence="5" id="KW-0779">Telomere</keyword>
<evidence type="ECO:0000256" key="2">
    <source>
        <dbReference type="ARBA" id="ARBA00004574"/>
    </source>
</evidence>
<proteinExistence type="inferred from homology"/>
<dbReference type="GO" id="GO:0098505">
    <property type="term" value="F:G-rich strand telomeric DNA binding"/>
    <property type="evidence" value="ECO:0007669"/>
    <property type="project" value="TreeGrafter"/>
</dbReference>
<evidence type="ECO:0000256" key="4">
    <source>
        <dbReference type="ARBA" id="ARBA00022454"/>
    </source>
</evidence>
<reference evidence="9" key="1">
    <citation type="journal article" date="2011" name="Genome Biol.">
        <title>The draft genome of the carcinogenic human liver fluke Clonorchis sinensis.</title>
        <authorList>
            <person name="Wang X."/>
            <person name="Chen W."/>
            <person name="Huang Y."/>
            <person name="Sun J."/>
            <person name="Men J."/>
            <person name="Liu H."/>
            <person name="Luo F."/>
            <person name="Guo L."/>
            <person name="Lv X."/>
            <person name="Deng C."/>
            <person name="Zhou C."/>
            <person name="Fan Y."/>
            <person name="Li X."/>
            <person name="Huang L."/>
            <person name="Hu Y."/>
            <person name="Liang C."/>
            <person name="Hu X."/>
            <person name="Xu J."/>
            <person name="Yu X."/>
        </authorList>
    </citation>
    <scope>NUCLEOTIDE SEQUENCE [LARGE SCALE GENOMIC DNA]</scope>
    <source>
        <strain evidence="9">Henan</strain>
    </source>
</reference>
<keyword evidence="7" id="KW-0539">Nucleus</keyword>
<comment type="similarity">
    <text evidence="3">Belongs to the telombin family.</text>
</comment>
<dbReference type="GO" id="GO:0010521">
    <property type="term" value="F:telomerase inhibitor activity"/>
    <property type="evidence" value="ECO:0007669"/>
    <property type="project" value="TreeGrafter"/>
</dbReference>
<dbReference type="EMBL" id="DF144447">
    <property type="protein sequence ID" value="GAA30396.2"/>
    <property type="molecule type" value="Genomic_DNA"/>
</dbReference>
<dbReference type="InterPro" id="IPR032042">
    <property type="entry name" value="POT1PC"/>
</dbReference>
<dbReference type="InterPro" id="IPR028389">
    <property type="entry name" value="POT1"/>
</dbReference>
<evidence type="ECO:0000256" key="5">
    <source>
        <dbReference type="ARBA" id="ARBA00022895"/>
    </source>
</evidence>
<protein>
    <recommendedName>
        <fullName evidence="8">Protection of telomeres protein 1 ssDNA-binding domain-containing protein</fullName>
    </recommendedName>
</protein>
<evidence type="ECO:0000259" key="8">
    <source>
        <dbReference type="Pfam" id="PF16686"/>
    </source>
</evidence>
<accession>H2KVB9</accession>
<feature type="domain" description="Protection of telomeres protein 1 ssDNA-binding" evidence="8">
    <location>
        <begin position="99"/>
        <end position="245"/>
    </location>
</feature>
<dbReference type="Pfam" id="PF16686">
    <property type="entry name" value="POT1PC"/>
    <property type="match status" value="1"/>
</dbReference>
<evidence type="ECO:0000256" key="1">
    <source>
        <dbReference type="ARBA" id="ARBA00004123"/>
    </source>
</evidence>
<dbReference type="Gene3D" id="2.40.50.140">
    <property type="entry name" value="Nucleic acid-binding proteins"/>
    <property type="match status" value="2"/>
</dbReference>
<keyword evidence="10" id="KW-1185">Reference proteome</keyword>
<name>H2KVB9_CLOSI</name>
<dbReference type="InterPro" id="IPR012340">
    <property type="entry name" value="NA-bd_OB-fold"/>
</dbReference>
<dbReference type="PANTHER" id="PTHR14513:SF0">
    <property type="entry name" value="PROTECTION OF TELOMERES PROTEIN 1"/>
    <property type="match status" value="1"/>
</dbReference>
<keyword evidence="4" id="KW-0158">Chromosome</keyword>
<evidence type="ECO:0000313" key="10">
    <source>
        <dbReference type="Proteomes" id="UP000008909"/>
    </source>
</evidence>
<comment type="subcellular location">
    <subcellularLocation>
        <location evidence="2">Chromosome</location>
        <location evidence="2">Telomere</location>
    </subcellularLocation>
    <subcellularLocation>
        <location evidence="1">Nucleus</location>
    </subcellularLocation>
</comment>
<keyword evidence="6" id="KW-0238">DNA-binding</keyword>
<dbReference type="Proteomes" id="UP000008909">
    <property type="component" value="Unassembled WGS sequence"/>
</dbReference>
<dbReference type="GO" id="GO:0016233">
    <property type="term" value="P:telomere capping"/>
    <property type="evidence" value="ECO:0007669"/>
    <property type="project" value="TreeGrafter"/>
</dbReference>